<dbReference type="Pfam" id="PF00581">
    <property type="entry name" value="Rhodanese"/>
    <property type="match status" value="1"/>
</dbReference>
<feature type="domain" description="Rhodanese" evidence="1">
    <location>
        <begin position="16"/>
        <end position="110"/>
    </location>
</feature>
<evidence type="ECO:0000313" key="3">
    <source>
        <dbReference type="Proteomes" id="UP000177486"/>
    </source>
</evidence>
<accession>A0A1G2EX46</accession>
<dbReference type="Proteomes" id="UP000177486">
    <property type="component" value="Unassembled WGS sequence"/>
</dbReference>
<dbReference type="CDD" id="cd00158">
    <property type="entry name" value="RHOD"/>
    <property type="match status" value="1"/>
</dbReference>
<proteinExistence type="predicted"/>
<gene>
    <name evidence="2" type="ORF">A2931_01000</name>
</gene>
<evidence type="ECO:0000313" key="2">
    <source>
        <dbReference type="EMBL" id="OGZ29931.1"/>
    </source>
</evidence>
<dbReference type="SUPFAM" id="SSF52821">
    <property type="entry name" value="Rhodanese/Cell cycle control phosphatase"/>
    <property type="match status" value="1"/>
</dbReference>
<comment type="caution">
    <text evidence="2">The sequence shown here is derived from an EMBL/GenBank/DDBJ whole genome shotgun (WGS) entry which is preliminary data.</text>
</comment>
<dbReference type="PANTHER" id="PTHR44086:SF10">
    <property type="entry name" value="THIOSULFATE SULFURTRANSFERASE_RHODANESE-LIKE DOMAIN-CONTAINING PROTEIN 3"/>
    <property type="match status" value="1"/>
</dbReference>
<sequence>MAKVITTEELKKKIDAKENFYLIDARGENGFKAMHIPGAKNVPNTPDFLDKFEKEVGAPKDAEIIIYCGSAACMASVEAAQTLEKAGYTNVVHHKDGVAGWQLVGYEFSIS</sequence>
<organism evidence="2 3">
    <name type="scientific">Candidatus Niyogibacteria bacterium RIFCSPLOWO2_01_FULL_45_48</name>
    <dbReference type="NCBI Taxonomy" id="1801724"/>
    <lineage>
        <taxon>Bacteria</taxon>
        <taxon>Candidatus Niyogiibacteriota</taxon>
    </lineage>
</organism>
<reference evidence="2 3" key="1">
    <citation type="journal article" date="2016" name="Nat. Commun.">
        <title>Thousands of microbial genomes shed light on interconnected biogeochemical processes in an aquifer system.</title>
        <authorList>
            <person name="Anantharaman K."/>
            <person name="Brown C.T."/>
            <person name="Hug L.A."/>
            <person name="Sharon I."/>
            <person name="Castelle C.J."/>
            <person name="Probst A.J."/>
            <person name="Thomas B.C."/>
            <person name="Singh A."/>
            <person name="Wilkins M.J."/>
            <person name="Karaoz U."/>
            <person name="Brodie E.L."/>
            <person name="Williams K.H."/>
            <person name="Hubbard S.S."/>
            <person name="Banfield J.F."/>
        </authorList>
    </citation>
    <scope>NUCLEOTIDE SEQUENCE [LARGE SCALE GENOMIC DNA]</scope>
</reference>
<dbReference type="InterPro" id="IPR001307">
    <property type="entry name" value="Thiosulphate_STrfase_CS"/>
</dbReference>
<dbReference type="Gene3D" id="3.40.250.10">
    <property type="entry name" value="Rhodanese-like domain"/>
    <property type="match status" value="1"/>
</dbReference>
<dbReference type="PROSITE" id="PS50206">
    <property type="entry name" value="RHODANESE_3"/>
    <property type="match status" value="1"/>
</dbReference>
<name>A0A1G2EX46_9BACT</name>
<dbReference type="PANTHER" id="PTHR44086">
    <property type="entry name" value="THIOSULFATE SULFURTRANSFERASE RDL2, MITOCHONDRIAL-RELATED"/>
    <property type="match status" value="1"/>
</dbReference>
<dbReference type="PROSITE" id="PS00380">
    <property type="entry name" value="RHODANESE_1"/>
    <property type="match status" value="1"/>
</dbReference>
<dbReference type="GO" id="GO:0004792">
    <property type="term" value="F:thiosulfate-cyanide sulfurtransferase activity"/>
    <property type="evidence" value="ECO:0007669"/>
    <property type="project" value="InterPro"/>
</dbReference>
<dbReference type="AlphaFoldDB" id="A0A1G2EX46"/>
<dbReference type="InterPro" id="IPR036873">
    <property type="entry name" value="Rhodanese-like_dom_sf"/>
</dbReference>
<dbReference type="InterPro" id="IPR001763">
    <property type="entry name" value="Rhodanese-like_dom"/>
</dbReference>
<evidence type="ECO:0000259" key="1">
    <source>
        <dbReference type="PROSITE" id="PS50206"/>
    </source>
</evidence>
<protein>
    <recommendedName>
        <fullName evidence="1">Rhodanese domain-containing protein</fullName>
    </recommendedName>
</protein>
<dbReference type="EMBL" id="MHMQ01000031">
    <property type="protein sequence ID" value="OGZ29931.1"/>
    <property type="molecule type" value="Genomic_DNA"/>
</dbReference>
<dbReference type="SMART" id="SM00450">
    <property type="entry name" value="RHOD"/>
    <property type="match status" value="1"/>
</dbReference>